<evidence type="ECO:0000313" key="2">
    <source>
        <dbReference type="Proteomes" id="UP000664601"/>
    </source>
</evidence>
<name>A0ABS3L6B0_9ENTE</name>
<accession>A0ABS3L6B0</accession>
<organism evidence="1 2">
    <name type="scientific">Candidatus Enterococcus moelleringii</name>
    <dbReference type="NCBI Taxonomy" id="2815325"/>
    <lineage>
        <taxon>Bacteria</taxon>
        <taxon>Bacillati</taxon>
        <taxon>Bacillota</taxon>
        <taxon>Bacilli</taxon>
        <taxon>Lactobacillales</taxon>
        <taxon>Enterococcaceae</taxon>
        <taxon>Enterococcus</taxon>
    </lineage>
</organism>
<dbReference type="EMBL" id="JAFREM010000004">
    <property type="protein sequence ID" value="MBO1305159.1"/>
    <property type="molecule type" value="Genomic_DNA"/>
</dbReference>
<gene>
    <name evidence="1" type="ORF">JZO70_03230</name>
</gene>
<sequence>MSIFDKFFKRTQDSDESQVAVEASIESVQEKDNDEWEELPAFIETDASEYELVSLIATAIATGDQPESQFVVKKIMQRNPEAQLVSVIAASLAAGSNEESQLSIRKLSKRK</sequence>
<reference evidence="1 2" key="1">
    <citation type="submission" date="2021-03" db="EMBL/GenBank/DDBJ databases">
        <title>Enterococcal diversity collection.</title>
        <authorList>
            <person name="Gilmore M.S."/>
            <person name="Schwartzman J."/>
            <person name="Van Tyne D."/>
            <person name="Martin M."/>
            <person name="Earl A.M."/>
            <person name="Manson A.L."/>
            <person name="Straub T."/>
            <person name="Salamzade R."/>
            <person name="Saavedra J."/>
            <person name="Lebreton F."/>
            <person name="Prichula J."/>
            <person name="Schaufler K."/>
            <person name="Gaca A."/>
            <person name="Sgardioli B."/>
            <person name="Wagenaar J."/>
            <person name="Strong T."/>
        </authorList>
    </citation>
    <scope>NUCLEOTIDE SEQUENCE [LARGE SCALE GENOMIC DNA]</scope>
    <source>
        <strain evidence="1 2">669A</strain>
    </source>
</reference>
<dbReference type="RefSeq" id="WP_207672092.1">
    <property type="nucleotide sequence ID" value="NZ_JAFREM010000004.1"/>
</dbReference>
<protein>
    <submittedName>
        <fullName evidence="1">Uncharacterized protein</fullName>
    </submittedName>
</protein>
<dbReference type="Proteomes" id="UP000664601">
    <property type="component" value="Unassembled WGS sequence"/>
</dbReference>
<keyword evidence="2" id="KW-1185">Reference proteome</keyword>
<comment type="caution">
    <text evidence="1">The sequence shown here is derived from an EMBL/GenBank/DDBJ whole genome shotgun (WGS) entry which is preliminary data.</text>
</comment>
<proteinExistence type="predicted"/>
<evidence type="ECO:0000313" key="1">
    <source>
        <dbReference type="EMBL" id="MBO1305159.1"/>
    </source>
</evidence>